<dbReference type="GO" id="GO:0030864">
    <property type="term" value="C:cortical actin cytoskeleton"/>
    <property type="evidence" value="ECO:0007669"/>
    <property type="project" value="TreeGrafter"/>
</dbReference>
<feature type="region of interest" description="Disordered" evidence="10">
    <location>
        <begin position="151"/>
        <end position="174"/>
    </location>
</feature>
<dbReference type="Gene3D" id="2.30.30.40">
    <property type="entry name" value="SH3 Domains"/>
    <property type="match status" value="1"/>
</dbReference>
<dbReference type="GO" id="GO:0014069">
    <property type="term" value="C:postsynaptic density"/>
    <property type="evidence" value="ECO:0007669"/>
    <property type="project" value="TreeGrafter"/>
</dbReference>
<feature type="domain" description="SH3" evidence="11">
    <location>
        <begin position="360"/>
        <end position="420"/>
    </location>
</feature>
<dbReference type="SMART" id="SM00326">
    <property type="entry name" value="SH3"/>
    <property type="match status" value="1"/>
</dbReference>
<evidence type="ECO:0000313" key="13">
    <source>
        <dbReference type="EnsemblMetazoa" id="OVOC9279.1"/>
    </source>
</evidence>
<dbReference type="PROSITE" id="PS51263">
    <property type="entry name" value="ADF_H"/>
    <property type="match status" value="1"/>
</dbReference>
<reference evidence="13" key="2">
    <citation type="submission" date="2022-06" db="UniProtKB">
        <authorList>
            <consortium name="EnsemblMetazoa"/>
        </authorList>
    </citation>
    <scope>IDENTIFICATION</scope>
</reference>
<keyword evidence="6" id="KW-0009">Actin-binding</keyword>
<evidence type="ECO:0000256" key="2">
    <source>
        <dbReference type="ARBA" id="ARBA00011039"/>
    </source>
</evidence>
<dbReference type="SMART" id="SM00102">
    <property type="entry name" value="ADF"/>
    <property type="match status" value="1"/>
</dbReference>
<keyword evidence="3 8" id="KW-0728">SH3 domain</keyword>
<keyword evidence="14" id="KW-1185">Reference proteome</keyword>
<sequence length="421" mass="47430">MTLNVLAHQKDILSAYDVVLKSPSCDHWMILEYESNSNIIKVADTGDGGMEELSRSFVAGKLQYGIGAVKWGTSTNAKIVLIQWYISTLQQGEGVPSSRLVATANHATELKRFLRGVHMILIARSEEDVDMESILHVVSRLPGVSETVPISTETSESTHPKAVGTTYQPIKPKNEIDTSSRENFWKEIRAQENDRIAEEKKREKKKNETALRERTELNERIHAQLCSEEGTKKASELSGPKISGKNIVRTNDLIQSRKGLFEKESQQCITEHHKILQVSTEQKRKQQASECISTNKSDVNVIRENAVENKSDRTFHVASEITPQQKKSQQEVGISNFPQEDTLKKAESEVTHIMEDPKPSYGLRVIALWDYQAADETEISFNPDDIITEVDQIDEGWWRGRAPDGQAGFIESSFCAFPTFQ</sequence>
<dbReference type="PANTHER" id="PTHR10829">
    <property type="entry name" value="CORTACTIN AND DREBRIN"/>
    <property type="match status" value="1"/>
</dbReference>
<feature type="domain" description="ADF-H" evidence="12">
    <location>
        <begin position="4"/>
        <end position="139"/>
    </location>
</feature>
<proteinExistence type="inferred from homology"/>
<dbReference type="EMBL" id="CMVM020000260">
    <property type="status" value="NOT_ANNOTATED_CDS"/>
    <property type="molecule type" value="Genomic_DNA"/>
</dbReference>
<dbReference type="AlphaFoldDB" id="A0A8R1Y365"/>
<dbReference type="InterPro" id="IPR029006">
    <property type="entry name" value="ADF-H/Gelsolin-like_dom_sf"/>
</dbReference>
<dbReference type="GO" id="GO:0048812">
    <property type="term" value="P:neuron projection morphogenesis"/>
    <property type="evidence" value="ECO:0007669"/>
    <property type="project" value="TreeGrafter"/>
</dbReference>
<keyword evidence="4" id="KW-0963">Cytoplasm</keyword>
<dbReference type="GO" id="GO:0030833">
    <property type="term" value="P:regulation of actin filament polymerization"/>
    <property type="evidence" value="ECO:0007669"/>
    <property type="project" value="TreeGrafter"/>
</dbReference>
<evidence type="ECO:0008006" key="15">
    <source>
        <dbReference type="Google" id="ProtNLM"/>
    </source>
</evidence>
<evidence type="ECO:0000256" key="8">
    <source>
        <dbReference type="PROSITE-ProRule" id="PRU00192"/>
    </source>
</evidence>
<dbReference type="Pfam" id="PF00241">
    <property type="entry name" value="Cofilin_ADF"/>
    <property type="match status" value="1"/>
</dbReference>
<evidence type="ECO:0000259" key="11">
    <source>
        <dbReference type="PROSITE" id="PS50002"/>
    </source>
</evidence>
<dbReference type="GO" id="GO:0045211">
    <property type="term" value="C:postsynaptic membrane"/>
    <property type="evidence" value="ECO:0007669"/>
    <property type="project" value="TreeGrafter"/>
</dbReference>
<comment type="subcellular location">
    <subcellularLocation>
        <location evidence="1">Cytoplasm</location>
        <location evidence="1">Cytoskeleton</location>
    </subcellularLocation>
</comment>
<evidence type="ECO:0000256" key="9">
    <source>
        <dbReference type="SAM" id="Coils"/>
    </source>
</evidence>
<keyword evidence="5 9" id="KW-0175">Coiled coil</keyword>
<evidence type="ECO:0000313" key="14">
    <source>
        <dbReference type="Proteomes" id="UP000024404"/>
    </source>
</evidence>
<dbReference type="Proteomes" id="UP000024404">
    <property type="component" value="Unassembled WGS sequence"/>
</dbReference>
<reference evidence="14" key="1">
    <citation type="submission" date="2013-10" db="EMBL/GenBank/DDBJ databases">
        <title>Genome sequencing of Onchocerca volvulus.</title>
        <authorList>
            <person name="Cotton J."/>
            <person name="Tsai J."/>
            <person name="Stanley E."/>
            <person name="Tracey A."/>
            <person name="Holroyd N."/>
            <person name="Lustigman S."/>
            <person name="Berriman M."/>
        </authorList>
    </citation>
    <scope>NUCLEOTIDE SEQUENCE</scope>
</reference>
<name>A0A8R1Y365_ONCVO</name>
<dbReference type="GO" id="GO:0030425">
    <property type="term" value="C:dendrite"/>
    <property type="evidence" value="ECO:0007669"/>
    <property type="project" value="TreeGrafter"/>
</dbReference>
<evidence type="ECO:0000256" key="3">
    <source>
        <dbReference type="ARBA" id="ARBA00022443"/>
    </source>
</evidence>
<protein>
    <recommendedName>
        <fullName evidence="15">SH3 domain-containing protein</fullName>
    </recommendedName>
</protein>
<dbReference type="GO" id="GO:0098974">
    <property type="term" value="P:postsynaptic actin cytoskeleton organization"/>
    <property type="evidence" value="ECO:0007669"/>
    <property type="project" value="TreeGrafter"/>
</dbReference>
<dbReference type="Pfam" id="PF00018">
    <property type="entry name" value="SH3_1"/>
    <property type="match status" value="1"/>
</dbReference>
<dbReference type="EnsemblMetazoa" id="OVOC9279.1">
    <property type="protein sequence ID" value="OVOC9279.1"/>
    <property type="gene ID" value="WBGene00246088"/>
</dbReference>
<evidence type="ECO:0000256" key="5">
    <source>
        <dbReference type="ARBA" id="ARBA00023054"/>
    </source>
</evidence>
<dbReference type="SUPFAM" id="SSF50044">
    <property type="entry name" value="SH3-domain"/>
    <property type="match status" value="1"/>
</dbReference>
<dbReference type="Gene3D" id="3.40.20.10">
    <property type="entry name" value="Severin"/>
    <property type="match status" value="1"/>
</dbReference>
<dbReference type="GO" id="GO:0030027">
    <property type="term" value="C:lamellipodium"/>
    <property type="evidence" value="ECO:0007669"/>
    <property type="project" value="TreeGrafter"/>
</dbReference>
<dbReference type="CDD" id="cd11960">
    <property type="entry name" value="SH3_Abp1_eu"/>
    <property type="match status" value="1"/>
</dbReference>
<evidence type="ECO:0000256" key="6">
    <source>
        <dbReference type="ARBA" id="ARBA00023203"/>
    </source>
</evidence>
<dbReference type="InterPro" id="IPR036028">
    <property type="entry name" value="SH3-like_dom_sf"/>
</dbReference>
<dbReference type="GO" id="GO:0030427">
    <property type="term" value="C:site of polarized growth"/>
    <property type="evidence" value="ECO:0007669"/>
    <property type="project" value="TreeGrafter"/>
</dbReference>
<dbReference type="GO" id="GO:0051015">
    <property type="term" value="F:actin filament binding"/>
    <property type="evidence" value="ECO:0007669"/>
    <property type="project" value="TreeGrafter"/>
</dbReference>
<evidence type="ECO:0000259" key="12">
    <source>
        <dbReference type="PROSITE" id="PS51263"/>
    </source>
</evidence>
<dbReference type="PROSITE" id="PS50002">
    <property type="entry name" value="SH3"/>
    <property type="match status" value="1"/>
</dbReference>
<accession>A0A8R1Y365</accession>
<dbReference type="GO" id="GO:0005884">
    <property type="term" value="C:actin filament"/>
    <property type="evidence" value="ECO:0007669"/>
    <property type="project" value="TreeGrafter"/>
</dbReference>
<dbReference type="SUPFAM" id="SSF55753">
    <property type="entry name" value="Actin depolymerizing proteins"/>
    <property type="match status" value="1"/>
</dbReference>
<evidence type="ECO:0000256" key="1">
    <source>
        <dbReference type="ARBA" id="ARBA00004245"/>
    </source>
</evidence>
<organism evidence="13 14">
    <name type="scientific">Onchocerca volvulus</name>
    <dbReference type="NCBI Taxonomy" id="6282"/>
    <lineage>
        <taxon>Eukaryota</taxon>
        <taxon>Metazoa</taxon>
        <taxon>Ecdysozoa</taxon>
        <taxon>Nematoda</taxon>
        <taxon>Chromadorea</taxon>
        <taxon>Rhabditida</taxon>
        <taxon>Spirurina</taxon>
        <taxon>Spiruromorpha</taxon>
        <taxon>Filarioidea</taxon>
        <taxon>Onchocercidae</taxon>
        <taxon>Onchocerca</taxon>
    </lineage>
</organism>
<keyword evidence="7" id="KW-0206">Cytoskeleton</keyword>
<feature type="coiled-coil region" evidence="9">
    <location>
        <begin position="188"/>
        <end position="220"/>
    </location>
</feature>
<dbReference type="InterPro" id="IPR002108">
    <property type="entry name" value="ADF-H"/>
</dbReference>
<evidence type="ECO:0000256" key="7">
    <source>
        <dbReference type="ARBA" id="ARBA00023212"/>
    </source>
</evidence>
<dbReference type="InterPro" id="IPR035717">
    <property type="entry name" value="Drebrin-like_SH3"/>
</dbReference>
<evidence type="ECO:0000256" key="4">
    <source>
        <dbReference type="ARBA" id="ARBA00022490"/>
    </source>
</evidence>
<comment type="similarity">
    <text evidence="2">Belongs to the ABP1 family.</text>
</comment>
<evidence type="ECO:0000256" key="10">
    <source>
        <dbReference type="SAM" id="MobiDB-lite"/>
    </source>
</evidence>
<dbReference type="GO" id="GO:0045773">
    <property type="term" value="P:positive regulation of axon extension"/>
    <property type="evidence" value="ECO:0007669"/>
    <property type="project" value="TreeGrafter"/>
</dbReference>
<dbReference type="FunFam" id="2.30.30.40:FF:000046">
    <property type="entry name" value="Drebrin-like protein isoform B"/>
    <property type="match status" value="1"/>
</dbReference>
<dbReference type="InterPro" id="IPR001452">
    <property type="entry name" value="SH3_domain"/>
</dbReference>
<dbReference type="PANTHER" id="PTHR10829:SF25">
    <property type="entry name" value="DREBRIN-LIKE PROTEIN"/>
    <property type="match status" value="1"/>
</dbReference>
<dbReference type="OMA" id="FKEPRGA"/>